<keyword evidence="3" id="KW-0804">Transcription</keyword>
<accession>A0ABU5MTJ7</accession>
<name>A0ABU5MTJ7_9BACT</name>
<dbReference type="PANTHER" id="PTHR43280:SF2">
    <property type="entry name" value="HTH-TYPE TRANSCRIPTIONAL REGULATOR EXSA"/>
    <property type="match status" value="1"/>
</dbReference>
<evidence type="ECO:0000256" key="3">
    <source>
        <dbReference type="ARBA" id="ARBA00023163"/>
    </source>
</evidence>
<dbReference type="Gene3D" id="1.10.10.60">
    <property type="entry name" value="Homeodomain-like"/>
    <property type="match status" value="1"/>
</dbReference>
<dbReference type="RefSeq" id="WP_322607335.1">
    <property type="nucleotide sequence ID" value="NZ_JARVCO010000002.1"/>
</dbReference>
<dbReference type="PANTHER" id="PTHR43280">
    <property type="entry name" value="ARAC-FAMILY TRANSCRIPTIONAL REGULATOR"/>
    <property type="match status" value="1"/>
</dbReference>
<dbReference type="SMART" id="SM00342">
    <property type="entry name" value="HTH_ARAC"/>
    <property type="match status" value="1"/>
</dbReference>
<dbReference type="InterPro" id="IPR018060">
    <property type="entry name" value="HTH_AraC"/>
</dbReference>
<sequence>MRSSVRTAREHNSTEKAFQSLLNELESRLPEPVDFTHLARRHGFSQSTFRRLWNKQIAVPPARYVMEHRLQHAGRLLTNTDLSVSEIAARIHFEDPLYFSRKFRSFSGLPPTEFRRRYRNPTSAGLPDAQRSVQRHHHSGYKR</sequence>
<dbReference type="PROSITE" id="PS01124">
    <property type="entry name" value="HTH_ARAC_FAMILY_2"/>
    <property type="match status" value="1"/>
</dbReference>
<keyword evidence="1" id="KW-0805">Transcription regulation</keyword>
<dbReference type="Proteomes" id="UP001290861">
    <property type="component" value="Unassembled WGS sequence"/>
</dbReference>
<dbReference type="SUPFAM" id="SSF46689">
    <property type="entry name" value="Homeodomain-like"/>
    <property type="match status" value="2"/>
</dbReference>
<dbReference type="InterPro" id="IPR009057">
    <property type="entry name" value="Homeodomain-like_sf"/>
</dbReference>
<dbReference type="Pfam" id="PF12833">
    <property type="entry name" value="HTH_18"/>
    <property type="match status" value="1"/>
</dbReference>
<dbReference type="EMBL" id="JARVCO010000002">
    <property type="protein sequence ID" value="MDZ8117534.1"/>
    <property type="molecule type" value="Genomic_DNA"/>
</dbReference>
<reference evidence="6 7" key="1">
    <citation type="journal article" date="2024" name="Appl. Environ. Microbiol.">
        <title>Pontiella agarivorans sp. nov., a novel marine anaerobic bacterium capable of degrading macroalgal polysaccharides and fixing nitrogen.</title>
        <authorList>
            <person name="Liu N."/>
            <person name="Kivenson V."/>
            <person name="Peng X."/>
            <person name="Cui Z."/>
            <person name="Lankiewicz T.S."/>
            <person name="Gosselin K.M."/>
            <person name="English C.J."/>
            <person name="Blair E.M."/>
            <person name="O'Malley M.A."/>
            <person name="Valentine D.L."/>
        </authorList>
    </citation>
    <scope>NUCLEOTIDE SEQUENCE [LARGE SCALE GENOMIC DNA]</scope>
    <source>
        <strain evidence="6 7">NLcol2</strain>
    </source>
</reference>
<keyword evidence="7" id="KW-1185">Reference proteome</keyword>
<feature type="domain" description="HTH araC/xylS-type" evidence="5">
    <location>
        <begin position="19"/>
        <end position="117"/>
    </location>
</feature>
<evidence type="ECO:0000256" key="1">
    <source>
        <dbReference type="ARBA" id="ARBA00023015"/>
    </source>
</evidence>
<feature type="compositionally biased region" description="Basic residues" evidence="4">
    <location>
        <begin position="133"/>
        <end position="143"/>
    </location>
</feature>
<evidence type="ECO:0000313" key="6">
    <source>
        <dbReference type="EMBL" id="MDZ8117534.1"/>
    </source>
</evidence>
<proteinExistence type="predicted"/>
<keyword evidence="2" id="KW-0238">DNA-binding</keyword>
<evidence type="ECO:0000256" key="4">
    <source>
        <dbReference type="SAM" id="MobiDB-lite"/>
    </source>
</evidence>
<evidence type="ECO:0000259" key="5">
    <source>
        <dbReference type="PROSITE" id="PS01124"/>
    </source>
</evidence>
<organism evidence="6 7">
    <name type="scientific">Pontiella agarivorans</name>
    <dbReference type="NCBI Taxonomy" id="3038953"/>
    <lineage>
        <taxon>Bacteria</taxon>
        <taxon>Pseudomonadati</taxon>
        <taxon>Kiritimatiellota</taxon>
        <taxon>Kiritimatiellia</taxon>
        <taxon>Kiritimatiellales</taxon>
        <taxon>Pontiellaceae</taxon>
        <taxon>Pontiella</taxon>
    </lineage>
</organism>
<feature type="region of interest" description="Disordered" evidence="4">
    <location>
        <begin position="114"/>
        <end position="143"/>
    </location>
</feature>
<evidence type="ECO:0000256" key="2">
    <source>
        <dbReference type="ARBA" id="ARBA00023125"/>
    </source>
</evidence>
<evidence type="ECO:0000313" key="7">
    <source>
        <dbReference type="Proteomes" id="UP001290861"/>
    </source>
</evidence>
<gene>
    <name evidence="6" type="ORF">P9H32_02765</name>
</gene>
<comment type="caution">
    <text evidence="6">The sequence shown here is derived from an EMBL/GenBank/DDBJ whole genome shotgun (WGS) entry which is preliminary data.</text>
</comment>
<protein>
    <submittedName>
        <fullName evidence="6">Helix-turn-helix domain-containing protein</fullName>
    </submittedName>
</protein>